<evidence type="ECO:0000256" key="5">
    <source>
        <dbReference type="ARBA" id="ARBA00023139"/>
    </source>
</evidence>
<evidence type="ECO:0000256" key="6">
    <source>
        <dbReference type="ARBA" id="ARBA00023288"/>
    </source>
</evidence>
<dbReference type="OrthoDB" id="9812878at2"/>
<keyword evidence="9" id="KW-1185">Reference proteome</keyword>
<dbReference type="EMBL" id="VFON01000002">
    <property type="protein sequence ID" value="TQL40583.1"/>
    <property type="molecule type" value="Genomic_DNA"/>
</dbReference>
<dbReference type="PROSITE" id="PS51257">
    <property type="entry name" value="PROKAR_LIPOPROTEIN"/>
    <property type="match status" value="1"/>
</dbReference>
<reference evidence="8 9" key="1">
    <citation type="submission" date="2019-06" db="EMBL/GenBank/DDBJ databases">
        <title>Sequencing the genomes of 1000 actinobacteria strains.</title>
        <authorList>
            <person name="Klenk H.-P."/>
        </authorList>
    </citation>
    <scope>NUCLEOTIDE SEQUENCE [LARGE SCALE GENOMIC DNA]</scope>
    <source>
        <strain evidence="8 9">DSM 8803</strain>
    </source>
</reference>
<organism evidence="8 9">
    <name type="scientific">Leucobacter komagatae</name>
    <dbReference type="NCBI Taxonomy" id="55969"/>
    <lineage>
        <taxon>Bacteria</taxon>
        <taxon>Bacillati</taxon>
        <taxon>Actinomycetota</taxon>
        <taxon>Actinomycetes</taxon>
        <taxon>Micrococcales</taxon>
        <taxon>Microbacteriaceae</taxon>
        <taxon>Leucobacter</taxon>
    </lineage>
</organism>
<keyword evidence="3 7" id="KW-0732">Signal</keyword>
<evidence type="ECO:0000313" key="9">
    <source>
        <dbReference type="Proteomes" id="UP000319094"/>
    </source>
</evidence>
<comment type="caution">
    <text evidence="8">The sequence shown here is derived from an EMBL/GenBank/DDBJ whole genome shotgun (WGS) entry which is preliminary data.</text>
</comment>
<evidence type="ECO:0000256" key="2">
    <source>
        <dbReference type="ARBA" id="ARBA00008973"/>
    </source>
</evidence>
<evidence type="ECO:0000256" key="7">
    <source>
        <dbReference type="SAM" id="SignalP"/>
    </source>
</evidence>
<dbReference type="SUPFAM" id="SSF53850">
    <property type="entry name" value="Periplasmic binding protein-like II"/>
    <property type="match status" value="1"/>
</dbReference>
<dbReference type="Proteomes" id="UP000319094">
    <property type="component" value="Unassembled WGS sequence"/>
</dbReference>
<keyword evidence="5" id="KW-0564">Palmitate</keyword>
<feature type="chain" id="PRO_5039371645" evidence="7">
    <location>
        <begin position="27"/>
        <end position="280"/>
    </location>
</feature>
<dbReference type="PANTHER" id="PTHR30429">
    <property type="entry name" value="D-METHIONINE-BINDING LIPOPROTEIN METQ"/>
    <property type="match status" value="1"/>
</dbReference>
<accession>A0A542XXY2</accession>
<dbReference type="GO" id="GO:0016020">
    <property type="term" value="C:membrane"/>
    <property type="evidence" value="ECO:0007669"/>
    <property type="project" value="UniProtKB-SubCell"/>
</dbReference>
<feature type="signal peptide" evidence="7">
    <location>
        <begin position="1"/>
        <end position="26"/>
    </location>
</feature>
<evidence type="ECO:0000256" key="4">
    <source>
        <dbReference type="ARBA" id="ARBA00023136"/>
    </source>
</evidence>
<proteinExistence type="inferred from homology"/>
<evidence type="ECO:0000256" key="1">
    <source>
        <dbReference type="ARBA" id="ARBA00004635"/>
    </source>
</evidence>
<dbReference type="Gene3D" id="3.40.190.10">
    <property type="entry name" value="Periplasmic binding protein-like II"/>
    <property type="match status" value="2"/>
</dbReference>
<comment type="subcellular location">
    <subcellularLocation>
        <location evidence="1">Membrane</location>
        <topology evidence="1">Lipid-anchor</topology>
    </subcellularLocation>
</comment>
<keyword evidence="4" id="KW-0472">Membrane</keyword>
<dbReference type="InterPro" id="IPR004872">
    <property type="entry name" value="Lipoprotein_NlpA"/>
</dbReference>
<evidence type="ECO:0000313" key="8">
    <source>
        <dbReference type="EMBL" id="TQL40583.1"/>
    </source>
</evidence>
<evidence type="ECO:0000256" key="3">
    <source>
        <dbReference type="ARBA" id="ARBA00022729"/>
    </source>
</evidence>
<protein>
    <submittedName>
        <fullName evidence="8">D-methionine transport system substrate-binding protein</fullName>
    </submittedName>
</protein>
<sequence length="280" mass="29620">MIRSHKTRTIRVAAAAALAAGALALAGCASGPTVDSGDGGAAPAEPRVLKVAATTTPMPDVVLAAAEAIEAPYTIELVEVADYVQPNTMLAAGELDANFVQHPPFMEEFNAGNNASLVAVEPVYLTVVGTYSSKHDSMADIPENGHIVVPQDLSNQARALQMYADAGLIKLDPKVDKWDVTVADVTENPKKLKFTEVDLMQLNAAYPEADGVFLHGTFARQLGLVPGDDAIAVEQDPQFAVSLVSRADNQDSPEVKALAKAFHSDEVRAVLEKYEVPAAF</sequence>
<name>A0A542XXY2_9MICO</name>
<dbReference type="Pfam" id="PF03180">
    <property type="entry name" value="Lipoprotein_9"/>
    <property type="match status" value="1"/>
</dbReference>
<dbReference type="AlphaFoldDB" id="A0A542XXY2"/>
<keyword evidence="6" id="KW-0449">Lipoprotein</keyword>
<gene>
    <name evidence="8" type="ORF">FB468_3104</name>
</gene>
<comment type="similarity">
    <text evidence="2">Belongs to the NlpA lipoprotein family.</text>
</comment>
<dbReference type="RefSeq" id="WP_141888605.1">
    <property type="nucleotide sequence ID" value="NZ_BAAAUY010000023.1"/>
</dbReference>
<dbReference type="PANTHER" id="PTHR30429:SF0">
    <property type="entry name" value="METHIONINE-BINDING LIPOPROTEIN METQ"/>
    <property type="match status" value="1"/>
</dbReference>